<keyword evidence="2" id="KW-0413">Isomerase</keyword>
<accession>A0A841FWM6</accession>
<dbReference type="GO" id="GO:0016853">
    <property type="term" value="F:isomerase activity"/>
    <property type="evidence" value="ECO:0007669"/>
    <property type="project" value="UniProtKB-KW"/>
</dbReference>
<protein>
    <submittedName>
        <fullName evidence="2">Ketosteroid isomerase-like protein</fullName>
    </submittedName>
</protein>
<reference evidence="2 3" key="1">
    <citation type="submission" date="2020-08" db="EMBL/GenBank/DDBJ databases">
        <title>Genomic Encyclopedia of Type Strains, Phase IV (KMG-IV): sequencing the most valuable type-strain genomes for metagenomic binning, comparative biology and taxonomic classification.</title>
        <authorList>
            <person name="Goeker M."/>
        </authorList>
    </citation>
    <scope>NUCLEOTIDE SEQUENCE [LARGE SCALE GENOMIC DNA]</scope>
    <source>
        <strain evidence="2 3">YIM 65646</strain>
    </source>
</reference>
<dbReference type="Gene3D" id="3.10.450.50">
    <property type="match status" value="1"/>
</dbReference>
<dbReference type="InterPro" id="IPR037401">
    <property type="entry name" value="SnoaL-like"/>
</dbReference>
<name>A0A841FWM6_9ACTN</name>
<organism evidence="2 3">
    <name type="scientific">Phytomonospora endophytica</name>
    <dbReference type="NCBI Taxonomy" id="714109"/>
    <lineage>
        <taxon>Bacteria</taxon>
        <taxon>Bacillati</taxon>
        <taxon>Actinomycetota</taxon>
        <taxon>Actinomycetes</taxon>
        <taxon>Micromonosporales</taxon>
        <taxon>Micromonosporaceae</taxon>
        <taxon>Phytomonospora</taxon>
    </lineage>
</organism>
<dbReference type="AlphaFoldDB" id="A0A841FWM6"/>
<evidence type="ECO:0000313" key="3">
    <source>
        <dbReference type="Proteomes" id="UP000548476"/>
    </source>
</evidence>
<sequence>MSPPTAPYRRPGVITRDVRLIFADIDTFDPDRFVAHLTPGAVFRFANAPVISGRAEIRDAVAAFFDTIAGLTHHVHHVWEHGDVSIAQTDVEYVRKDGGTVLIPNADILTFDGDLAKDWRIYIDLAPLYA</sequence>
<keyword evidence="3" id="KW-1185">Reference proteome</keyword>
<feature type="domain" description="SnoaL-like" evidence="1">
    <location>
        <begin position="21"/>
        <end position="115"/>
    </location>
</feature>
<dbReference type="Pfam" id="PF12680">
    <property type="entry name" value="SnoaL_2"/>
    <property type="match status" value="1"/>
</dbReference>
<dbReference type="InterPro" id="IPR032710">
    <property type="entry name" value="NTF2-like_dom_sf"/>
</dbReference>
<proteinExistence type="predicted"/>
<dbReference type="RefSeq" id="WP_184789720.1">
    <property type="nucleotide sequence ID" value="NZ_BONT01000058.1"/>
</dbReference>
<dbReference type="Proteomes" id="UP000548476">
    <property type="component" value="Unassembled WGS sequence"/>
</dbReference>
<gene>
    <name evidence="2" type="ORF">HNR73_004762</name>
</gene>
<evidence type="ECO:0000259" key="1">
    <source>
        <dbReference type="Pfam" id="PF12680"/>
    </source>
</evidence>
<evidence type="ECO:0000313" key="2">
    <source>
        <dbReference type="EMBL" id="MBB6036889.1"/>
    </source>
</evidence>
<comment type="caution">
    <text evidence="2">The sequence shown here is derived from an EMBL/GenBank/DDBJ whole genome shotgun (WGS) entry which is preliminary data.</text>
</comment>
<dbReference type="EMBL" id="JACHGT010000010">
    <property type="protein sequence ID" value="MBB6036889.1"/>
    <property type="molecule type" value="Genomic_DNA"/>
</dbReference>
<dbReference type="SUPFAM" id="SSF54427">
    <property type="entry name" value="NTF2-like"/>
    <property type="match status" value="1"/>
</dbReference>